<dbReference type="EMBL" id="JAFJMO010000008">
    <property type="protein sequence ID" value="KAJ8269796.1"/>
    <property type="molecule type" value="Genomic_DNA"/>
</dbReference>
<dbReference type="Proteomes" id="UP001152803">
    <property type="component" value="Unassembled WGS sequence"/>
</dbReference>
<keyword evidence="2" id="KW-1185">Reference proteome</keyword>
<accession>A0A9Q1DHR4</accession>
<proteinExistence type="predicted"/>
<evidence type="ECO:0000313" key="2">
    <source>
        <dbReference type="Proteomes" id="UP001152803"/>
    </source>
</evidence>
<gene>
    <name evidence="1" type="ORF">COCON_G00124030</name>
</gene>
<evidence type="ECO:0000313" key="1">
    <source>
        <dbReference type="EMBL" id="KAJ8269796.1"/>
    </source>
</evidence>
<comment type="caution">
    <text evidence="1">The sequence shown here is derived from an EMBL/GenBank/DDBJ whole genome shotgun (WGS) entry which is preliminary data.</text>
</comment>
<name>A0A9Q1DHR4_CONCO</name>
<organism evidence="1 2">
    <name type="scientific">Conger conger</name>
    <name type="common">Conger eel</name>
    <name type="synonym">Muraena conger</name>
    <dbReference type="NCBI Taxonomy" id="82655"/>
    <lineage>
        <taxon>Eukaryota</taxon>
        <taxon>Metazoa</taxon>
        <taxon>Chordata</taxon>
        <taxon>Craniata</taxon>
        <taxon>Vertebrata</taxon>
        <taxon>Euteleostomi</taxon>
        <taxon>Actinopterygii</taxon>
        <taxon>Neopterygii</taxon>
        <taxon>Teleostei</taxon>
        <taxon>Anguilliformes</taxon>
        <taxon>Congridae</taxon>
        <taxon>Conger</taxon>
    </lineage>
</organism>
<protein>
    <submittedName>
        <fullName evidence="1">Uncharacterized protein</fullName>
    </submittedName>
</protein>
<sequence>MEDMKNSDGKQEGVACWARLSPPAGRGHIAGSLTCTCAGFNPLPTAQRGEVSALHELGFDGIQRSPSRGNICDSGIECGRGEKREGGRQSVSHLSLRPLPRTLICGRSSEREEVLTSQRAVRLCAFRLAGSVALKPSHH</sequence>
<dbReference type="AlphaFoldDB" id="A0A9Q1DHR4"/>
<reference evidence="1" key="1">
    <citation type="journal article" date="2023" name="Science">
        <title>Genome structures resolve the early diversification of teleost fishes.</title>
        <authorList>
            <person name="Parey E."/>
            <person name="Louis A."/>
            <person name="Montfort J."/>
            <person name="Bouchez O."/>
            <person name="Roques C."/>
            <person name="Iampietro C."/>
            <person name="Lluch J."/>
            <person name="Castinel A."/>
            <person name="Donnadieu C."/>
            <person name="Desvignes T."/>
            <person name="Floi Bucao C."/>
            <person name="Jouanno E."/>
            <person name="Wen M."/>
            <person name="Mejri S."/>
            <person name="Dirks R."/>
            <person name="Jansen H."/>
            <person name="Henkel C."/>
            <person name="Chen W.J."/>
            <person name="Zahm M."/>
            <person name="Cabau C."/>
            <person name="Klopp C."/>
            <person name="Thompson A.W."/>
            <person name="Robinson-Rechavi M."/>
            <person name="Braasch I."/>
            <person name="Lecointre G."/>
            <person name="Bobe J."/>
            <person name="Postlethwait J.H."/>
            <person name="Berthelot C."/>
            <person name="Roest Crollius H."/>
            <person name="Guiguen Y."/>
        </authorList>
    </citation>
    <scope>NUCLEOTIDE SEQUENCE</scope>
    <source>
        <strain evidence="1">Concon-B</strain>
    </source>
</reference>